<organism evidence="1 2">
    <name type="scientific">Populus trichocarpa</name>
    <name type="common">Western balsam poplar</name>
    <name type="synonym">Populus balsamifera subsp. trichocarpa</name>
    <dbReference type="NCBI Taxonomy" id="3694"/>
    <lineage>
        <taxon>Eukaryota</taxon>
        <taxon>Viridiplantae</taxon>
        <taxon>Streptophyta</taxon>
        <taxon>Embryophyta</taxon>
        <taxon>Tracheophyta</taxon>
        <taxon>Spermatophyta</taxon>
        <taxon>Magnoliopsida</taxon>
        <taxon>eudicotyledons</taxon>
        <taxon>Gunneridae</taxon>
        <taxon>Pentapetalae</taxon>
        <taxon>rosids</taxon>
        <taxon>fabids</taxon>
        <taxon>Malpighiales</taxon>
        <taxon>Salicaceae</taxon>
        <taxon>Saliceae</taxon>
        <taxon>Populus</taxon>
    </lineage>
</organism>
<reference evidence="1 2" key="1">
    <citation type="journal article" date="2006" name="Science">
        <title>The genome of black cottonwood, Populus trichocarpa (Torr. &amp; Gray).</title>
        <authorList>
            <person name="Tuskan G.A."/>
            <person name="Difazio S."/>
            <person name="Jansson S."/>
            <person name="Bohlmann J."/>
            <person name="Grigoriev I."/>
            <person name="Hellsten U."/>
            <person name="Putnam N."/>
            <person name="Ralph S."/>
            <person name="Rombauts S."/>
            <person name="Salamov A."/>
            <person name="Schein J."/>
            <person name="Sterck L."/>
            <person name="Aerts A."/>
            <person name="Bhalerao R.R."/>
            <person name="Bhalerao R.P."/>
            <person name="Blaudez D."/>
            <person name="Boerjan W."/>
            <person name="Brun A."/>
            <person name="Brunner A."/>
            <person name="Busov V."/>
            <person name="Campbell M."/>
            <person name="Carlson J."/>
            <person name="Chalot M."/>
            <person name="Chapman J."/>
            <person name="Chen G.L."/>
            <person name="Cooper D."/>
            <person name="Coutinho P.M."/>
            <person name="Couturier J."/>
            <person name="Covert S."/>
            <person name="Cronk Q."/>
            <person name="Cunningham R."/>
            <person name="Davis J."/>
            <person name="Degroeve S."/>
            <person name="Dejardin A."/>
            <person name="Depamphilis C."/>
            <person name="Detter J."/>
            <person name="Dirks B."/>
            <person name="Dubchak I."/>
            <person name="Duplessis S."/>
            <person name="Ehlting J."/>
            <person name="Ellis B."/>
            <person name="Gendler K."/>
            <person name="Goodstein D."/>
            <person name="Gribskov M."/>
            <person name="Grimwood J."/>
            <person name="Groover A."/>
            <person name="Gunter L."/>
            <person name="Hamberger B."/>
            <person name="Heinze B."/>
            <person name="Helariutta Y."/>
            <person name="Henrissat B."/>
            <person name="Holligan D."/>
            <person name="Holt R."/>
            <person name="Huang W."/>
            <person name="Islam-Faridi N."/>
            <person name="Jones S."/>
            <person name="Jones-Rhoades M."/>
            <person name="Jorgensen R."/>
            <person name="Joshi C."/>
            <person name="Kangasjarvi J."/>
            <person name="Karlsson J."/>
            <person name="Kelleher C."/>
            <person name="Kirkpatrick R."/>
            <person name="Kirst M."/>
            <person name="Kohler A."/>
            <person name="Kalluri U."/>
            <person name="Larimer F."/>
            <person name="Leebens-Mack J."/>
            <person name="Leple J.C."/>
            <person name="Locascio P."/>
            <person name="Lou Y."/>
            <person name="Lucas S."/>
            <person name="Martin F."/>
            <person name="Montanini B."/>
            <person name="Napoli C."/>
            <person name="Nelson D.R."/>
            <person name="Nelson C."/>
            <person name="Nieminen K."/>
            <person name="Nilsson O."/>
            <person name="Pereda V."/>
            <person name="Peter G."/>
            <person name="Philippe R."/>
            <person name="Pilate G."/>
            <person name="Poliakov A."/>
            <person name="Razumovskaya J."/>
            <person name="Richardson P."/>
            <person name="Rinaldi C."/>
            <person name="Ritland K."/>
            <person name="Rouze P."/>
            <person name="Ryaboy D."/>
            <person name="Schmutz J."/>
            <person name="Schrader J."/>
            <person name="Segerman B."/>
            <person name="Shin H."/>
            <person name="Siddiqui A."/>
            <person name="Sterky F."/>
            <person name="Terry A."/>
            <person name="Tsai C.J."/>
            <person name="Uberbacher E."/>
            <person name="Unneberg P."/>
            <person name="Vahala J."/>
            <person name="Wall K."/>
            <person name="Wessler S."/>
            <person name="Yang G."/>
            <person name="Yin T."/>
            <person name="Douglas C."/>
            <person name="Marra M."/>
            <person name="Sandberg G."/>
            <person name="Van de Peer Y."/>
            <person name="Rokhsar D."/>
        </authorList>
    </citation>
    <scope>NUCLEOTIDE SEQUENCE [LARGE SCALE GENOMIC DNA]</scope>
    <source>
        <strain evidence="2">cv. Nisqually</strain>
    </source>
</reference>
<gene>
    <name evidence="1" type="ORF">POPTR_011G097400</name>
</gene>
<dbReference type="AlphaFoldDB" id="A0A2K1YHZ5"/>
<sequence length="116" mass="13775">MRLGIQQQPSKTPTKLLWQIMLNSQYISHRIHKLFRESQGLIFHGIKENFCCIKWGKEKAVINFMELKLDVFFYIYEKMHKFRIGNPLFIVFSEFPIPLIVKDGGMGQDFQFSCEL</sequence>
<proteinExistence type="predicted"/>
<protein>
    <submittedName>
        <fullName evidence="1">Uncharacterized protein</fullName>
    </submittedName>
</protein>
<keyword evidence="2" id="KW-1185">Reference proteome</keyword>
<evidence type="ECO:0000313" key="2">
    <source>
        <dbReference type="Proteomes" id="UP000006729"/>
    </source>
</evidence>
<name>A0A2K1YHZ5_POPTR</name>
<dbReference type="Proteomes" id="UP000006729">
    <property type="component" value="Chromosome 11"/>
</dbReference>
<dbReference type="InParanoid" id="A0A2K1YHZ5"/>
<evidence type="ECO:0000313" key="1">
    <source>
        <dbReference type="EMBL" id="PNT12649.1"/>
    </source>
</evidence>
<accession>A0A2K1YHZ5</accession>
<dbReference type="EMBL" id="CM009300">
    <property type="protein sequence ID" value="PNT12649.1"/>
    <property type="molecule type" value="Genomic_DNA"/>
</dbReference>